<gene>
    <name evidence="1" type="ORF">CLV78_11548</name>
</gene>
<organism evidence="1 2">
    <name type="scientific">Aliiruegeria haliotis</name>
    <dbReference type="NCBI Taxonomy" id="1280846"/>
    <lineage>
        <taxon>Bacteria</taxon>
        <taxon>Pseudomonadati</taxon>
        <taxon>Pseudomonadota</taxon>
        <taxon>Alphaproteobacteria</taxon>
        <taxon>Rhodobacterales</taxon>
        <taxon>Roseobacteraceae</taxon>
        <taxon>Aliiruegeria</taxon>
    </lineage>
</organism>
<dbReference type="Proteomes" id="UP000239480">
    <property type="component" value="Unassembled WGS sequence"/>
</dbReference>
<evidence type="ECO:0000313" key="2">
    <source>
        <dbReference type="Proteomes" id="UP000239480"/>
    </source>
</evidence>
<dbReference type="AlphaFoldDB" id="A0A2T0RG29"/>
<proteinExistence type="predicted"/>
<comment type="caution">
    <text evidence="1">The sequence shown here is derived from an EMBL/GenBank/DDBJ whole genome shotgun (WGS) entry which is preliminary data.</text>
</comment>
<keyword evidence="2" id="KW-1185">Reference proteome</keyword>
<reference evidence="1 2" key="1">
    <citation type="submission" date="2018-03" db="EMBL/GenBank/DDBJ databases">
        <title>Genomic Encyclopedia of Archaeal and Bacterial Type Strains, Phase II (KMG-II): from individual species to whole genera.</title>
        <authorList>
            <person name="Goeker M."/>
        </authorList>
    </citation>
    <scope>NUCLEOTIDE SEQUENCE [LARGE SCALE GENOMIC DNA]</scope>
    <source>
        <strain evidence="1 2">DSM 29328</strain>
    </source>
</reference>
<accession>A0A2T0RG29</accession>
<protein>
    <submittedName>
        <fullName evidence="1">Uncharacterized protein</fullName>
    </submittedName>
</protein>
<dbReference type="EMBL" id="PVTD01000015">
    <property type="protein sequence ID" value="PRY20099.1"/>
    <property type="molecule type" value="Genomic_DNA"/>
</dbReference>
<evidence type="ECO:0000313" key="1">
    <source>
        <dbReference type="EMBL" id="PRY20099.1"/>
    </source>
</evidence>
<sequence length="177" mass="20249">MLEGQARLQAFDFWMRYPDYLANELLDEFEGGGGNDLIEIAKKIFDDREPDLRHLPMVRYHFGAFEPLDNALAILRAGDLIRIRRTGQPGHVRQHIYLLTQKGRSAMAELAAAAPELAWYRERAKLVARVAGRLGGTALKDRQYLQEEYAETDLSRPIQPIAERVKKRLSDLLEESS</sequence>
<name>A0A2T0RG29_9RHOB</name>